<evidence type="ECO:0000313" key="2">
    <source>
        <dbReference type="Proteomes" id="UP000054558"/>
    </source>
</evidence>
<proteinExistence type="predicted"/>
<organism evidence="1 2">
    <name type="scientific">Klebsormidium nitens</name>
    <name type="common">Green alga</name>
    <name type="synonym">Ulothrix nitens</name>
    <dbReference type="NCBI Taxonomy" id="105231"/>
    <lineage>
        <taxon>Eukaryota</taxon>
        <taxon>Viridiplantae</taxon>
        <taxon>Streptophyta</taxon>
        <taxon>Klebsormidiophyceae</taxon>
        <taxon>Klebsormidiales</taxon>
        <taxon>Klebsormidiaceae</taxon>
        <taxon>Klebsormidium</taxon>
    </lineage>
</organism>
<dbReference type="AlphaFoldDB" id="A0A1Y1HRY7"/>
<reference evidence="1 2" key="1">
    <citation type="journal article" date="2014" name="Nat. Commun.">
        <title>Klebsormidium flaccidum genome reveals primary factors for plant terrestrial adaptation.</title>
        <authorList>
            <person name="Hori K."/>
            <person name="Maruyama F."/>
            <person name="Fujisawa T."/>
            <person name="Togashi T."/>
            <person name="Yamamoto N."/>
            <person name="Seo M."/>
            <person name="Sato S."/>
            <person name="Yamada T."/>
            <person name="Mori H."/>
            <person name="Tajima N."/>
            <person name="Moriyama T."/>
            <person name="Ikeuchi M."/>
            <person name="Watanabe M."/>
            <person name="Wada H."/>
            <person name="Kobayashi K."/>
            <person name="Saito M."/>
            <person name="Masuda T."/>
            <person name="Sasaki-Sekimoto Y."/>
            <person name="Mashiguchi K."/>
            <person name="Awai K."/>
            <person name="Shimojima M."/>
            <person name="Masuda S."/>
            <person name="Iwai M."/>
            <person name="Nobusawa T."/>
            <person name="Narise T."/>
            <person name="Kondo S."/>
            <person name="Saito H."/>
            <person name="Sato R."/>
            <person name="Murakawa M."/>
            <person name="Ihara Y."/>
            <person name="Oshima-Yamada Y."/>
            <person name="Ohtaka K."/>
            <person name="Satoh M."/>
            <person name="Sonobe K."/>
            <person name="Ishii M."/>
            <person name="Ohtani R."/>
            <person name="Kanamori-Sato M."/>
            <person name="Honoki R."/>
            <person name="Miyazaki D."/>
            <person name="Mochizuki H."/>
            <person name="Umetsu J."/>
            <person name="Higashi K."/>
            <person name="Shibata D."/>
            <person name="Kamiya Y."/>
            <person name="Sato N."/>
            <person name="Nakamura Y."/>
            <person name="Tabata S."/>
            <person name="Ida S."/>
            <person name="Kurokawa K."/>
            <person name="Ohta H."/>
        </authorList>
    </citation>
    <scope>NUCLEOTIDE SEQUENCE [LARGE SCALE GENOMIC DNA]</scope>
    <source>
        <strain evidence="1 2">NIES-2285</strain>
    </source>
</reference>
<accession>A0A1Y1HRY7</accession>
<gene>
    <name evidence="1" type="ORF">KFL_000280320</name>
</gene>
<dbReference type="Proteomes" id="UP000054558">
    <property type="component" value="Unassembled WGS sequence"/>
</dbReference>
<sequence length="67" mass="7673">MDVSMQMAQSIASQLLIAEREQSISNLQRKKELHDWMNWVSQCQPCGAESNSFFAKLLDIWGTSLLQ</sequence>
<name>A0A1Y1HRY7_KLENI</name>
<evidence type="ECO:0000313" key="1">
    <source>
        <dbReference type="EMBL" id="GAQ79327.1"/>
    </source>
</evidence>
<dbReference type="EMBL" id="DF236977">
    <property type="protein sequence ID" value="GAQ79327.1"/>
    <property type="molecule type" value="Genomic_DNA"/>
</dbReference>
<protein>
    <submittedName>
        <fullName evidence="1">Uncharacterized protein</fullName>
    </submittedName>
</protein>
<keyword evidence="2" id="KW-1185">Reference proteome</keyword>